<evidence type="ECO:0000256" key="5">
    <source>
        <dbReference type="ARBA" id="ARBA00022833"/>
    </source>
</evidence>
<keyword evidence="8" id="KW-0804">Transcription</keyword>
<dbReference type="PROSITE" id="PS50105">
    <property type="entry name" value="SAM_DOMAIN"/>
    <property type="match status" value="1"/>
</dbReference>
<dbReference type="Gene3D" id="1.10.150.50">
    <property type="entry name" value="Transcription Factor, Ets-1"/>
    <property type="match status" value="1"/>
</dbReference>
<evidence type="ECO:0000256" key="1">
    <source>
        <dbReference type="ARBA" id="ARBA00004123"/>
    </source>
</evidence>
<dbReference type="PANTHER" id="PTHR12247:SF131">
    <property type="entry name" value="LD05287P"/>
    <property type="match status" value="1"/>
</dbReference>
<dbReference type="CDD" id="cd20103">
    <property type="entry name" value="MBT_L3MBTL1-like_rpt3"/>
    <property type="match status" value="1"/>
</dbReference>
<feature type="compositionally biased region" description="Acidic residues" evidence="11">
    <location>
        <begin position="637"/>
        <end position="646"/>
    </location>
</feature>
<evidence type="ECO:0000256" key="9">
    <source>
        <dbReference type="ARBA" id="ARBA00023242"/>
    </source>
</evidence>
<feature type="repeat" description="MBT" evidence="10">
    <location>
        <begin position="892"/>
        <end position="992"/>
    </location>
</feature>
<dbReference type="PROSITE" id="PS51079">
    <property type="entry name" value="MBT"/>
    <property type="match status" value="3"/>
</dbReference>
<keyword evidence="7" id="KW-0805">Transcription regulation</keyword>
<dbReference type="PANTHER" id="PTHR12247">
    <property type="entry name" value="POLYCOMB GROUP PROTEIN"/>
    <property type="match status" value="1"/>
</dbReference>
<dbReference type="GO" id="GO:0042393">
    <property type="term" value="F:histone binding"/>
    <property type="evidence" value="ECO:0007669"/>
    <property type="project" value="TreeGrafter"/>
</dbReference>
<comment type="subcellular location">
    <subcellularLocation>
        <location evidence="1">Nucleus</location>
    </subcellularLocation>
</comment>
<dbReference type="GO" id="GO:0006325">
    <property type="term" value="P:chromatin organization"/>
    <property type="evidence" value="ECO:0007669"/>
    <property type="project" value="UniProtKB-KW"/>
</dbReference>
<evidence type="ECO:0000313" key="14">
    <source>
        <dbReference type="Proteomes" id="UP001151699"/>
    </source>
</evidence>
<feature type="repeat" description="MBT" evidence="10">
    <location>
        <begin position="786"/>
        <end position="884"/>
    </location>
</feature>
<keyword evidence="9" id="KW-0539">Nucleus</keyword>
<feature type="domain" description="SAM" evidence="12">
    <location>
        <begin position="1275"/>
        <end position="1339"/>
    </location>
</feature>
<evidence type="ECO:0000256" key="7">
    <source>
        <dbReference type="ARBA" id="ARBA00023015"/>
    </source>
</evidence>
<evidence type="ECO:0000256" key="10">
    <source>
        <dbReference type="PROSITE-ProRule" id="PRU00459"/>
    </source>
</evidence>
<keyword evidence="14" id="KW-1185">Reference proteome</keyword>
<evidence type="ECO:0000256" key="2">
    <source>
        <dbReference type="ARBA" id="ARBA00022723"/>
    </source>
</evidence>
<dbReference type="SUPFAM" id="SSF47769">
    <property type="entry name" value="SAM/Pointed domain"/>
    <property type="match status" value="1"/>
</dbReference>
<evidence type="ECO:0000256" key="8">
    <source>
        <dbReference type="ARBA" id="ARBA00023163"/>
    </source>
</evidence>
<dbReference type="OrthoDB" id="8188861at2759"/>
<dbReference type="Pfam" id="PF02820">
    <property type="entry name" value="MBT"/>
    <property type="match status" value="3"/>
</dbReference>
<dbReference type="EMBL" id="WJQU01000002">
    <property type="protein sequence ID" value="KAJ6640599.1"/>
    <property type="molecule type" value="Genomic_DNA"/>
</dbReference>
<keyword evidence="2" id="KW-0479">Metal-binding</keyword>
<dbReference type="GO" id="GO:0005634">
    <property type="term" value="C:nucleus"/>
    <property type="evidence" value="ECO:0007669"/>
    <property type="project" value="UniProtKB-SubCell"/>
</dbReference>
<keyword evidence="6" id="KW-0156">Chromatin regulator</keyword>
<evidence type="ECO:0000256" key="6">
    <source>
        <dbReference type="ARBA" id="ARBA00022853"/>
    </source>
</evidence>
<gene>
    <name evidence="13" type="primary">L3MBTL3</name>
    <name evidence="13" type="ORF">Bhyg_05530</name>
</gene>
<dbReference type="GO" id="GO:0008270">
    <property type="term" value="F:zinc ion binding"/>
    <property type="evidence" value="ECO:0007669"/>
    <property type="project" value="UniProtKB-KW"/>
</dbReference>
<dbReference type="InterPro" id="IPR004092">
    <property type="entry name" value="Mbt"/>
</dbReference>
<evidence type="ECO:0000259" key="12">
    <source>
        <dbReference type="PROSITE" id="PS50105"/>
    </source>
</evidence>
<feature type="region of interest" description="Disordered" evidence="11">
    <location>
        <begin position="636"/>
        <end position="656"/>
    </location>
</feature>
<keyword evidence="4" id="KW-0863">Zinc-finger</keyword>
<dbReference type="Proteomes" id="UP001151699">
    <property type="component" value="Chromosome B"/>
</dbReference>
<feature type="repeat" description="MBT" evidence="10">
    <location>
        <begin position="999"/>
        <end position="1094"/>
    </location>
</feature>
<dbReference type="SMART" id="SM00561">
    <property type="entry name" value="MBT"/>
    <property type="match status" value="3"/>
</dbReference>
<evidence type="ECO:0000313" key="13">
    <source>
        <dbReference type="EMBL" id="KAJ6640599.1"/>
    </source>
</evidence>
<dbReference type="InterPro" id="IPR001660">
    <property type="entry name" value="SAM"/>
</dbReference>
<accession>A0A9Q0N176</accession>
<dbReference type="CDD" id="cd20101">
    <property type="entry name" value="MBT_L3MBTL1-like_rpt1"/>
    <property type="match status" value="1"/>
</dbReference>
<dbReference type="PROSITE" id="PS51802">
    <property type="entry name" value="ZF_CCHHC"/>
    <property type="match status" value="1"/>
</dbReference>
<evidence type="ECO:0000256" key="3">
    <source>
        <dbReference type="ARBA" id="ARBA00022737"/>
    </source>
</evidence>
<dbReference type="GO" id="GO:0045892">
    <property type="term" value="P:negative regulation of DNA-templated transcription"/>
    <property type="evidence" value="ECO:0007669"/>
    <property type="project" value="TreeGrafter"/>
</dbReference>
<dbReference type="InterPro" id="IPR002515">
    <property type="entry name" value="Znf_C2H2C"/>
</dbReference>
<name>A0A9Q0N176_9DIPT</name>
<keyword evidence="3" id="KW-0677">Repeat</keyword>
<sequence length="1348" mass="150355">MEVNNFMDLNTTELFDDSNESLDKIGECHNNETALGDIDEDNLDATLTAYNEHNVMMMGDVVPFTAGSKSTEVIIEAKLASKIEDVRFANSVSVPTAVITPTIPSGLSIIQKCPKSQTTADIIGANAQLVVENIPLQLNVRPTTVISKATGMYEPNKNLEIQTNAATCNDTKTSKISAVMNKEQLNSIAKLTKLHSALVTTVTESTTISAPTKVVKITPTNASLSTTNAISDIKTSPVIIVPAQKLGQKFTSVKILQKCSSPGAIIKPKILNFNEMRKLNTSGTLKPLLLNPSAPSSTISSTDTSCYMQTPPSLIVLKPPATSSSGTVTQASTTLQLKPQQLYQTIASTNPTKPATISFVTTSTPKPNSISVGTKLIPSRILTAVKPTTADSTLQPLPIGLTKIPKDTIVNKIPTKDIQGMDILRIMKSKQSEKVVEPTVTIGQKQMMNKPPAEYQSLTNFLNSNENSKSAAAAKLSEQPNTTHPLASNGKIIEKIDEIVTDEIDESETILNRKSTNPNGCVSVMKSLADVDVSVIEVSATSDVTNGQNKDKLNTSPRLLGRSKSLTIAKHQSKVRRRYPSSGAAIEKSTENVPTEIEWNRQKDVRTFRSDSITEIQDREVTIEILDDSENTKMADDSLECDEKIDDSDKSKSVSPDVIHSKSISYDVSANVRQASLGSSCKNKKIDDPLNYIKWINGIGYLRFSHLQFRKNEFNLLEVIDSKDSIKIQNSNKTALKLHSNPAEPIIAILDRRGDTSDKSSAIGKRKLEAKQRFKRAGMNLLQNVFVWELYLRLMDAQAAPDSLFINPFPSSPNLFEVGMKMEAIDPEHCSLFCVCTVVEKLGYRIRLSFDGYGDKFSFWRNADSMDIFPPGWCAKTARVLQPPPNYKSEPFDWHRYILKTNGKFAPRSNFTHLNSTTSRNPFKIGMKLEADHLKLGPNKVGVATIADVLDNRILLKFDGYDSTHDYWADITSPNIHPFDWHKTSKCRLMVPKEYEKHFSWPLYFGITHSKPVPKDLFCTRPPIGFREGMKLEIVDKKVPTLIRPCTVIQVADYSIQVLFDGWPSTYSYWIDDDHPDIHPINWCLKTEHPLEPPLNFGTEEFRSTCGVLGCREVGNAKHFGVGFHYTIFECPYESRNWLSADIKPDRLYDTCKTQKVKKRKAKPITSGTQPYQKMKFELPSSEENSLLNAPSDEWSATPTTIKNEETEIDHPKIQQTTLPSTTPENSITKLPRHIQVTELILRDYGPGLMNIHKLWRENSKSVNIRRIATNPICWTVDEVVDYVSRLPNCSKLGRLFRDHEIDGDSFLKLCQNDLVDLLEIRMGPAVKIYNQIVALRSEVCEKFMDTD</sequence>
<dbReference type="InterPro" id="IPR013761">
    <property type="entry name" value="SAM/pointed_sf"/>
</dbReference>
<dbReference type="SMART" id="SM00454">
    <property type="entry name" value="SAM"/>
    <property type="match status" value="1"/>
</dbReference>
<protein>
    <submittedName>
        <fullName evidence="13">Lethal(3)malignant brain tumor-like protein 3</fullName>
    </submittedName>
</protein>
<dbReference type="SUPFAM" id="SSF63748">
    <property type="entry name" value="Tudor/PWWP/MBT"/>
    <property type="match status" value="3"/>
</dbReference>
<dbReference type="Gene3D" id="2.30.30.140">
    <property type="match status" value="3"/>
</dbReference>
<dbReference type="GO" id="GO:0003682">
    <property type="term" value="F:chromatin binding"/>
    <property type="evidence" value="ECO:0007669"/>
    <property type="project" value="TreeGrafter"/>
</dbReference>
<keyword evidence="5" id="KW-0862">Zinc</keyword>
<proteinExistence type="predicted"/>
<evidence type="ECO:0000256" key="4">
    <source>
        <dbReference type="ARBA" id="ARBA00022771"/>
    </source>
</evidence>
<evidence type="ECO:0000256" key="11">
    <source>
        <dbReference type="SAM" id="MobiDB-lite"/>
    </source>
</evidence>
<reference evidence="13" key="1">
    <citation type="submission" date="2022-07" db="EMBL/GenBank/DDBJ databases">
        <authorList>
            <person name="Trinca V."/>
            <person name="Uliana J.V.C."/>
            <person name="Torres T.T."/>
            <person name="Ward R.J."/>
            <person name="Monesi N."/>
        </authorList>
    </citation>
    <scope>NUCLEOTIDE SEQUENCE</scope>
    <source>
        <strain evidence="13">HSMRA1968</strain>
        <tissue evidence="13">Whole embryos</tissue>
    </source>
</reference>
<organism evidence="13 14">
    <name type="scientific">Pseudolycoriella hygida</name>
    <dbReference type="NCBI Taxonomy" id="35572"/>
    <lineage>
        <taxon>Eukaryota</taxon>
        <taxon>Metazoa</taxon>
        <taxon>Ecdysozoa</taxon>
        <taxon>Arthropoda</taxon>
        <taxon>Hexapoda</taxon>
        <taxon>Insecta</taxon>
        <taxon>Pterygota</taxon>
        <taxon>Neoptera</taxon>
        <taxon>Endopterygota</taxon>
        <taxon>Diptera</taxon>
        <taxon>Nematocera</taxon>
        <taxon>Sciaroidea</taxon>
        <taxon>Sciaridae</taxon>
        <taxon>Pseudolycoriella</taxon>
    </lineage>
</organism>
<comment type="caution">
    <text evidence="13">The sequence shown here is derived from an EMBL/GenBank/DDBJ whole genome shotgun (WGS) entry which is preliminary data.</text>
</comment>
<dbReference type="InterPro" id="IPR050548">
    <property type="entry name" value="PcG_chromatin_remod_factors"/>
</dbReference>